<accession>A0ABW4KGI1</accession>
<evidence type="ECO:0000313" key="1">
    <source>
        <dbReference type="EMBL" id="MFD1706819.1"/>
    </source>
</evidence>
<gene>
    <name evidence="1" type="ORF">ACFSCZ_08735</name>
</gene>
<proteinExistence type="predicted"/>
<name>A0ABW4KGI1_9BACI</name>
<protein>
    <submittedName>
        <fullName evidence="1">Uncharacterized protein</fullName>
    </submittedName>
</protein>
<reference evidence="2" key="1">
    <citation type="journal article" date="2019" name="Int. J. Syst. Evol. Microbiol.">
        <title>The Global Catalogue of Microorganisms (GCM) 10K type strain sequencing project: providing services to taxonomists for standard genome sequencing and annotation.</title>
        <authorList>
            <consortium name="The Broad Institute Genomics Platform"/>
            <consortium name="The Broad Institute Genome Sequencing Center for Infectious Disease"/>
            <person name="Wu L."/>
            <person name="Ma J."/>
        </authorList>
    </citation>
    <scope>NUCLEOTIDE SEQUENCE [LARGE SCALE GENOMIC DNA]</scope>
    <source>
        <strain evidence="2">CGMCC 1.12295</strain>
    </source>
</reference>
<dbReference type="RefSeq" id="WP_380773522.1">
    <property type="nucleotide sequence ID" value="NZ_JBHUEO010000019.1"/>
</dbReference>
<evidence type="ECO:0000313" key="2">
    <source>
        <dbReference type="Proteomes" id="UP001597301"/>
    </source>
</evidence>
<organism evidence="1 2">
    <name type="scientific">Siminovitchia sediminis</name>
    <dbReference type="NCBI Taxonomy" id="1274353"/>
    <lineage>
        <taxon>Bacteria</taxon>
        <taxon>Bacillati</taxon>
        <taxon>Bacillota</taxon>
        <taxon>Bacilli</taxon>
        <taxon>Bacillales</taxon>
        <taxon>Bacillaceae</taxon>
        <taxon>Siminovitchia</taxon>
    </lineage>
</organism>
<dbReference type="EMBL" id="JBHUEO010000019">
    <property type="protein sequence ID" value="MFD1706819.1"/>
    <property type="molecule type" value="Genomic_DNA"/>
</dbReference>
<comment type="caution">
    <text evidence="1">The sequence shown here is derived from an EMBL/GenBank/DDBJ whole genome shotgun (WGS) entry which is preliminary data.</text>
</comment>
<dbReference type="Proteomes" id="UP001597301">
    <property type="component" value="Unassembled WGS sequence"/>
</dbReference>
<sequence>MSYCNCSYCQSDPCHCSDDHENTNRIENNPTNTNTFNPIIQIPSPANGRQGGLLTEFDVDQPPVGPVTLIPATDDGIVLCTVQLAIDDFISDRVWLNGTVEWAASQGTPTVVLFITRQRPGGTEATIFTTSDEGDAATTDEITTSFTFVDETPIVTGGQQLVVYRLKARSAIDAEEAILRGNTFTAAEIRANNP</sequence>
<keyword evidence="2" id="KW-1185">Reference proteome</keyword>